<dbReference type="RefSeq" id="WP_378610857.1">
    <property type="nucleotide sequence ID" value="NZ_JBHSAX010000003.1"/>
</dbReference>
<comment type="similarity">
    <text evidence="1">Belongs to the enoyl-CoA hydratase/isomerase family.</text>
</comment>
<dbReference type="InterPro" id="IPR014748">
    <property type="entry name" value="Enoyl-CoA_hydra_C"/>
</dbReference>
<dbReference type="Gene3D" id="3.90.226.10">
    <property type="entry name" value="2-enoyl-CoA Hydratase, Chain A, domain 1"/>
    <property type="match status" value="1"/>
</dbReference>
<dbReference type="Proteomes" id="UP001595696">
    <property type="component" value="Unassembled WGS sequence"/>
</dbReference>
<evidence type="ECO:0000256" key="1">
    <source>
        <dbReference type="ARBA" id="ARBA00005254"/>
    </source>
</evidence>
<dbReference type="Gene3D" id="1.10.12.10">
    <property type="entry name" value="Lyase 2-enoyl-coa Hydratase, Chain A, domain 2"/>
    <property type="match status" value="1"/>
</dbReference>
<dbReference type="Pfam" id="PF00378">
    <property type="entry name" value="ECH_1"/>
    <property type="match status" value="1"/>
</dbReference>
<proteinExistence type="inferred from homology"/>
<organism evidence="2 3">
    <name type="scientific">Nocardia jiangsuensis</name>
    <dbReference type="NCBI Taxonomy" id="1691563"/>
    <lineage>
        <taxon>Bacteria</taxon>
        <taxon>Bacillati</taxon>
        <taxon>Actinomycetota</taxon>
        <taxon>Actinomycetes</taxon>
        <taxon>Mycobacteriales</taxon>
        <taxon>Nocardiaceae</taxon>
        <taxon>Nocardia</taxon>
    </lineage>
</organism>
<dbReference type="EMBL" id="JBHSAX010000003">
    <property type="protein sequence ID" value="MFC3960728.1"/>
    <property type="molecule type" value="Genomic_DNA"/>
</dbReference>
<gene>
    <name evidence="2" type="ORF">ACFO0B_01855</name>
</gene>
<protein>
    <submittedName>
        <fullName evidence="2">Enoyl-CoA hydratase/isomerase family protein</fullName>
    </submittedName>
</protein>
<evidence type="ECO:0000313" key="2">
    <source>
        <dbReference type="EMBL" id="MFC3960728.1"/>
    </source>
</evidence>
<dbReference type="PANTHER" id="PTHR43459">
    <property type="entry name" value="ENOYL-COA HYDRATASE"/>
    <property type="match status" value="1"/>
</dbReference>
<reference evidence="3" key="1">
    <citation type="journal article" date="2019" name="Int. J. Syst. Evol. Microbiol.">
        <title>The Global Catalogue of Microorganisms (GCM) 10K type strain sequencing project: providing services to taxonomists for standard genome sequencing and annotation.</title>
        <authorList>
            <consortium name="The Broad Institute Genomics Platform"/>
            <consortium name="The Broad Institute Genome Sequencing Center for Infectious Disease"/>
            <person name="Wu L."/>
            <person name="Ma J."/>
        </authorList>
    </citation>
    <scope>NUCLEOTIDE SEQUENCE [LARGE SCALE GENOMIC DNA]</scope>
    <source>
        <strain evidence="3">CGMCC 4.7330</strain>
    </source>
</reference>
<dbReference type="CDD" id="cd06558">
    <property type="entry name" value="crotonase-like"/>
    <property type="match status" value="1"/>
</dbReference>
<comment type="caution">
    <text evidence="2">The sequence shown here is derived from an EMBL/GenBank/DDBJ whole genome shotgun (WGS) entry which is preliminary data.</text>
</comment>
<dbReference type="InterPro" id="IPR001753">
    <property type="entry name" value="Enoyl-CoA_hydra/iso"/>
</dbReference>
<keyword evidence="3" id="KW-1185">Reference proteome</keyword>
<accession>A0ABV8DL24</accession>
<sequence>MGDEGDTAAAVRVHRDGAVLRLTVDRPGRRNSLTPDMVQSLITALTAAASDDSLRAIHLRGAGEHFCTGVDWVSGNAGEGKPRTGSVQRRVPHTAHRVIELLHTVQLPVVATVHGWAAGMGCNLALAADFTVAAPGATFWEPFLDRGFSPDSGATWLLPRLTGLARARRMLLLGEKIDGATAADWGLIHEVAADPDTAAEALLARLAAAPTVAFGLAKQALAQNLHATLPQAMTNELFALELACRTRDFKEGLAAFRDRRAPEFEGR</sequence>
<dbReference type="SUPFAM" id="SSF52096">
    <property type="entry name" value="ClpP/crotonase"/>
    <property type="match status" value="1"/>
</dbReference>
<evidence type="ECO:0000313" key="3">
    <source>
        <dbReference type="Proteomes" id="UP001595696"/>
    </source>
</evidence>
<name>A0ABV8DL24_9NOCA</name>
<dbReference type="InterPro" id="IPR029045">
    <property type="entry name" value="ClpP/crotonase-like_dom_sf"/>
</dbReference>
<dbReference type="PANTHER" id="PTHR43459:SF1">
    <property type="entry name" value="EG:BACN32G11.4 PROTEIN"/>
    <property type="match status" value="1"/>
</dbReference>